<protein>
    <submittedName>
        <fullName evidence="1">Uncharacterized protein</fullName>
    </submittedName>
</protein>
<reference evidence="1 2" key="1">
    <citation type="journal article" date="2006" name="Science">
        <title>Phytophthora genome sequences uncover evolutionary origins and mechanisms of pathogenesis.</title>
        <authorList>
            <person name="Tyler B.M."/>
            <person name="Tripathy S."/>
            <person name="Zhang X."/>
            <person name="Dehal P."/>
            <person name="Jiang R.H."/>
            <person name="Aerts A."/>
            <person name="Arredondo F.D."/>
            <person name="Baxter L."/>
            <person name="Bensasson D."/>
            <person name="Beynon J.L."/>
            <person name="Chapman J."/>
            <person name="Damasceno C.M."/>
            <person name="Dorrance A.E."/>
            <person name="Dou D."/>
            <person name="Dickerman A.W."/>
            <person name="Dubchak I.L."/>
            <person name="Garbelotto M."/>
            <person name="Gijzen M."/>
            <person name="Gordon S.G."/>
            <person name="Govers F."/>
            <person name="Grunwald N.J."/>
            <person name="Huang W."/>
            <person name="Ivors K.L."/>
            <person name="Jones R.W."/>
            <person name="Kamoun S."/>
            <person name="Krampis K."/>
            <person name="Lamour K.H."/>
            <person name="Lee M.K."/>
            <person name="McDonald W.H."/>
            <person name="Medina M."/>
            <person name="Meijer H.J."/>
            <person name="Nordberg E.K."/>
            <person name="Maclean D.J."/>
            <person name="Ospina-Giraldo M.D."/>
            <person name="Morris P.F."/>
            <person name="Phuntumart V."/>
            <person name="Putnam N.H."/>
            <person name="Rash S."/>
            <person name="Rose J.K."/>
            <person name="Sakihama Y."/>
            <person name="Salamov A.A."/>
            <person name="Savidor A."/>
            <person name="Scheuring C.F."/>
            <person name="Smith B.M."/>
            <person name="Sobral B.W."/>
            <person name="Terry A."/>
            <person name="Torto-Alalibo T.A."/>
            <person name="Win J."/>
            <person name="Xu Z."/>
            <person name="Zhang H."/>
            <person name="Grigoriev I.V."/>
            <person name="Rokhsar D.S."/>
            <person name="Boore J.L."/>
        </authorList>
    </citation>
    <scope>NUCLEOTIDE SEQUENCE [LARGE SCALE GENOMIC DNA]</scope>
    <source>
        <strain evidence="1 2">P6497</strain>
    </source>
</reference>
<dbReference type="SUPFAM" id="SSF48403">
    <property type="entry name" value="Ankyrin repeat"/>
    <property type="match status" value="1"/>
</dbReference>
<dbReference type="InterPro" id="IPR002110">
    <property type="entry name" value="Ankyrin_rpt"/>
</dbReference>
<dbReference type="EMBL" id="JH159154">
    <property type="protein sequence ID" value="EGZ18482.1"/>
    <property type="molecule type" value="Genomic_DNA"/>
</dbReference>
<dbReference type="PANTHER" id="PTHR46586:SF3">
    <property type="entry name" value="ANKYRIN REPEAT-CONTAINING PROTEIN"/>
    <property type="match status" value="1"/>
</dbReference>
<dbReference type="InterPro" id="IPR036770">
    <property type="entry name" value="Ankyrin_rpt-contain_sf"/>
</dbReference>
<evidence type="ECO:0000313" key="2">
    <source>
        <dbReference type="Proteomes" id="UP000002640"/>
    </source>
</evidence>
<accession>G4ZF51</accession>
<dbReference type="Proteomes" id="UP000002640">
    <property type="component" value="Unassembled WGS sequence"/>
</dbReference>
<dbReference type="InterPro" id="IPR052050">
    <property type="entry name" value="SecEffector_AnkRepeat"/>
</dbReference>
<dbReference type="Pfam" id="PF12796">
    <property type="entry name" value="Ank_2"/>
    <property type="match status" value="1"/>
</dbReference>
<evidence type="ECO:0000313" key="1">
    <source>
        <dbReference type="EMBL" id="EGZ18482.1"/>
    </source>
</evidence>
<dbReference type="InParanoid" id="G4ZF51"/>
<dbReference type="SMR" id="G4ZF51"/>
<proteinExistence type="predicted"/>
<dbReference type="AlphaFoldDB" id="G4ZF51"/>
<name>G4ZF51_PHYSP</name>
<dbReference type="RefSeq" id="XP_009527540.1">
    <property type="nucleotide sequence ID" value="XM_009529245.1"/>
</dbReference>
<dbReference type="PANTHER" id="PTHR46586">
    <property type="entry name" value="ANKYRIN REPEAT-CONTAINING PROTEIN"/>
    <property type="match status" value="1"/>
</dbReference>
<gene>
    <name evidence="1" type="ORF">PHYSODRAFT_249835</name>
</gene>
<dbReference type="GeneID" id="20637970"/>
<keyword evidence="2" id="KW-1185">Reference proteome</keyword>
<organism evidence="1 2">
    <name type="scientific">Phytophthora sojae (strain P6497)</name>
    <name type="common">Soybean stem and root rot agent</name>
    <name type="synonym">Phytophthora megasperma f. sp. glycines</name>
    <dbReference type="NCBI Taxonomy" id="1094619"/>
    <lineage>
        <taxon>Eukaryota</taxon>
        <taxon>Sar</taxon>
        <taxon>Stramenopiles</taxon>
        <taxon>Oomycota</taxon>
        <taxon>Peronosporomycetes</taxon>
        <taxon>Peronosporales</taxon>
        <taxon>Peronosporaceae</taxon>
        <taxon>Phytophthora</taxon>
    </lineage>
</organism>
<dbReference type="Gene3D" id="1.25.40.20">
    <property type="entry name" value="Ankyrin repeat-containing domain"/>
    <property type="match status" value="1"/>
</dbReference>
<dbReference type="KEGG" id="psoj:PHYSODRAFT_249835"/>
<sequence length="323" mass="36052">MSNIAGPSTCLAGFQYERLRDIRLPPEIEALPHVLQQLDLLLMTHVEAVEEAMHTGQMAWVKQLLPTFSYDHLEVLIVAAQCGHLDIVKWLSAEVRSHASDVEADGKLEYNALDILEEAIMNAGGNGRLEVVKCLMSEVKISSDEEDNEVDMLNEVAWRVLDLATQMGRVEVVKFVAEYARETEETGPASEMSRALSNAIDNGHKDVVKVLISAPQFHWEMAPAFKQALMARQQGIVEIIYELHAGSVEGQGGELIVHLARGDGEEYLRNRTWAEYQMVLNAFICASLCDRVDILDVLLESEYAPEKLFDTGFLCAARIVPSW</sequence>